<name>A0ABN8RBM9_9CNID</name>
<proteinExistence type="predicted"/>
<feature type="signal peptide" evidence="1">
    <location>
        <begin position="1"/>
        <end position="24"/>
    </location>
</feature>
<dbReference type="Proteomes" id="UP001159405">
    <property type="component" value="Unassembled WGS sequence"/>
</dbReference>
<comment type="caution">
    <text evidence="2">The sequence shown here is derived from an EMBL/GenBank/DDBJ whole genome shotgun (WGS) entry which is preliminary data.</text>
</comment>
<organism evidence="2 3">
    <name type="scientific">Porites lobata</name>
    <dbReference type="NCBI Taxonomy" id="104759"/>
    <lineage>
        <taxon>Eukaryota</taxon>
        <taxon>Metazoa</taxon>
        <taxon>Cnidaria</taxon>
        <taxon>Anthozoa</taxon>
        <taxon>Hexacorallia</taxon>
        <taxon>Scleractinia</taxon>
        <taxon>Fungiina</taxon>
        <taxon>Poritidae</taxon>
        <taxon>Porites</taxon>
    </lineage>
</organism>
<reference evidence="2 3" key="1">
    <citation type="submission" date="2022-05" db="EMBL/GenBank/DDBJ databases">
        <authorList>
            <consortium name="Genoscope - CEA"/>
            <person name="William W."/>
        </authorList>
    </citation>
    <scope>NUCLEOTIDE SEQUENCE [LARGE SCALE GENOMIC DNA]</scope>
</reference>
<evidence type="ECO:0000313" key="2">
    <source>
        <dbReference type="EMBL" id="CAH3176626.1"/>
    </source>
</evidence>
<dbReference type="EMBL" id="CALNXK010000215">
    <property type="protein sequence ID" value="CAH3176626.1"/>
    <property type="molecule type" value="Genomic_DNA"/>
</dbReference>
<accession>A0ABN8RBM9</accession>
<sequence>METLQGKFIASLLALLTCINPCSTFKMKTPDQGEIKCNGIAMALGPFLAMLSNHGLDTLAPQDRIKQEIKNHGLGWDWIYHFQSQRSQR</sequence>
<feature type="chain" id="PRO_5046845434" evidence="1">
    <location>
        <begin position="25"/>
        <end position="89"/>
    </location>
</feature>
<keyword evidence="1" id="KW-0732">Signal</keyword>
<gene>
    <name evidence="2" type="ORF">PLOB_00018318</name>
</gene>
<protein>
    <submittedName>
        <fullName evidence="2">Uncharacterized protein</fullName>
    </submittedName>
</protein>
<keyword evidence="3" id="KW-1185">Reference proteome</keyword>
<evidence type="ECO:0000313" key="3">
    <source>
        <dbReference type="Proteomes" id="UP001159405"/>
    </source>
</evidence>
<evidence type="ECO:0000256" key="1">
    <source>
        <dbReference type="SAM" id="SignalP"/>
    </source>
</evidence>